<dbReference type="GO" id="GO:0032259">
    <property type="term" value="P:methylation"/>
    <property type="evidence" value="ECO:0007669"/>
    <property type="project" value="UniProtKB-KW"/>
</dbReference>
<dbReference type="GO" id="GO:0006596">
    <property type="term" value="P:polyamine biosynthetic process"/>
    <property type="evidence" value="ECO:0007669"/>
    <property type="project" value="UniProtKB-KW"/>
</dbReference>
<dbReference type="Gene3D" id="3.40.50.150">
    <property type="entry name" value="Vaccinia Virus protein VP39"/>
    <property type="match status" value="1"/>
</dbReference>
<dbReference type="CDD" id="cd02440">
    <property type="entry name" value="AdoMet_MTases"/>
    <property type="match status" value="1"/>
</dbReference>
<keyword evidence="4" id="KW-1185">Reference proteome</keyword>
<feature type="non-terminal residue" evidence="3">
    <location>
        <position position="1"/>
    </location>
</feature>
<evidence type="ECO:0000256" key="2">
    <source>
        <dbReference type="SAM" id="Phobius"/>
    </source>
</evidence>
<dbReference type="OrthoDB" id="2016285at2759"/>
<organism evidence="3 4">
    <name type="scientific">Coniochaeta ligniaria NRRL 30616</name>
    <dbReference type="NCBI Taxonomy" id="1408157"/>
    <lineage>
        <taxon>Eukaryota</taxon>
        <taxon>Fungi</taxon>
        <taxon>Dikarya</taxon>
        <taxon>Ascomycota</taxon>
        <taxon>Pezizomycotina</taxon>
        <taxon>Sordariomycetes</taxon>
        <taxon>Sordariomycetidae</taxon>
        <taxon>Coniochaetales</taxon>
        <taxon>Coniochaetaceae</taxon>
        <taxon>Coniochaeta</taxon>
    </lineage>
</organism>
<keyword evidence="3" id="KW-0808">Transferase</keyword>
<evidence type="ECO:0000256" key="1">
    <source>
        <dbReference type="ARBA" id="ARBA00023115"/>
    </source>
</evidence>
<feature type="transmembrane region" description="Helical" evidence="2">
    <location>
        <begin position="91"/>
        <end position="108"/>
    </location>
</feature>
<dbReference type="GO" id="GO:0008168">
    <property type="term" value="F:methyltransferase activity"/>
    <property type="evidence" value="ECO:0007669"/>
    <property type="project" value="UniProtKB-KW"/>
</dbReference>
<keyword evidence="2" id="KW-0472">Membrane</keyword>
<proteinExistence type="predicted"/>
<dbReference type="PANTHER" id="PTHR43317:SF1">
    <property type="entry name" value="THERMOSPERMINE SYNTHASE ACAULIS5"/>
    <property type="match status" value="1"/>
</dbReference>
<name>A0A1J7IA92_9PEZI</name>
<gene>
    <name evidence="3" type="ORF">CONLIGDRAFT_555259</name>
</gene>
<reference evidence="3 4" key="1">
    <citation type="submission" date="2016-10" db="EMBL/GenBank/DDBJ databases">
        <title>Draft genome sequence of Coniochaeta ligniaria NRRL30616, a lignocellulolytic fungus for bioabatement of inhibitors in plant biomass hydrolysates.</title>
        <authorList>
            <consortium name="DOE Joint Genome Institute"/>
            <person name="Jimenez D.J."/>
            <person name="Hector R.E."/>
            <person name="Riley R."/>
            <person name="Sun H."/>
            <person name="Grigoriev I.V."/>
            <person name="Van Elsas J.D."/>
            <person name="Nichols N.N."/>
        </authorList>
    </citation>
    <scope>NUCLEOTIDE SEQUENCE [LARGE SCALE GENOMIC DNA]</scope>
    <source>
        <strain evidence="3 4">NRRL 30616</strain>
    </source>
</reference>
<dbReference type="InterPro" id="IPR029063">
    <property type="entry name" value="SAM-dependent_MTases_sf"/>
</dbReference>
<dbReference type="FunFam" id="3.40.50.150:FF:000288">
    <property type="entry name" value="Spermine/spermidine synthase, putative"/>
    <property type="match status" value="1"/>
</dbReference>
<evidence type="ECO:0000313" key="4">
    <source>
        <dbReference type="Proteomes" id="UP000182658"/>
    </source>
</evidence>
<dbReference type="SUPFAM" id="SSF53335">
    <property type="entry name" value="S-adenosyl-L-methionine-dependent methyltransferases"/>
    <property type="match status" value="1"/>
</dbReference>
<keyword evidence="1" id="KW-0620">Polyamine biosynthesis</keyword>
<protein>
    <submittedName>
        <fullName evidence="3">S-adenosyl-L-methionine-dependent methyltransferase</fullName>
    </submittedName>
</protein>
<dbReference type="NCBIfam" id="NF037959">
    <property type="entry name" value="MFS_SpdSyn"/>
    <property type="match status" value="1"/>
</dbReference>
<dbReference type="InParanoid" id="A0A1J7IA92"/>
<dbReference type="AlphaFoldDB" id="A0A1J7IA92"/>
<keyword evidence="2" id="KW-0812">Transmembrane</keyword>
<feature type="non-terminal residue" evidence="3">
    <location>
        <position position="562"/>
    </location>
</feature>
<feature type="transmembrane region" description="Helical" evidence="2">
    <location>
        <begin position="120"/>
        <end position="142"/>
    </location>
</feature>
<dbReference type="Proteomes" id="UP000182658">
    <property type="component" value="Unassembled WGS sequence"/>
</dbReference>
<keyword evidence="2" id="KW-1133">Transmembrane helix</keyword>
<evidence type="ECO:0000313" key="3">
    <source>
        <dbReference type="EMBL" id="OIW24373.1"/>
    </source>
</evidence>
<sequence length="562" mass="61573">TTESFEKELKDLAAKAKDETWAKTAREQATLHLKAAVLLILMAVYSNVSQLTLSPVYGSIPSSIHHAKLMNAACFIGWSMNRILPRRAHRWLPLIAAYIPAVQFYLFKTSSSLGATWGPVVTELLTLFPLAVVSVACIANYLEEAHANKLPSWPGLLSFGLYKLTEHLSSPHLTHSLGTSPIFTRLGLQAVLTLSYALFSPSPLILYSLPAILHFALLNTHVPSPLALSALNTTLSSSSYTILARAESLTGYLSVLENTAAGFRVLRCDHSLLGGEWTHLALLPQFASNRVAEPIYGVFAMLEAVRIVVVPDRVPDADARALVVGMGIGTTPAALVAHGVETTVVEIDPVVVEFAHRFFALPEEGAGLTTVVEDAVVFAGRQAGVIRDGEGTYDYIVHDVFTGGAEPVALFTLEFLHDLAALLKPNGVVAINYAGDFALPPPAVVVSTVREVFPSCRVFREHPRDEETTGGDFTNMVIFCTKLDKGVEFREVRREDLLNSPSREQFLLPRHEVREEDFLVGAGEGVVRRNETGKLERWHRTSAVGHWGVMRSVLPKEVWENW</sequence>
<dbReference type="PANTHER" id="PTHR43317">
    <property type="entry name" value="THERMOSPERMINE SYNTHASE ACAULIS5"/>
    <property type="match status" value="1"/>
</dbReference>
<dbReference type="Pfam" id="PF01564">
    <property type="entry name" value="Spermine_synth"/>
    <property type="match status" value="1"/>
</dbReference>
<keyword evidence="3" id="KW-0489">Methyltransferase</keyword>
<accession>A0A1J7IA92</accession>
<dbReference type="EMBL" id="KV875103">
    <property type="protein sequence ID" value="OIW24373.1"/>
    <property type="molecule type" value="Genomic_DNA"/>
</dbReference>